<gene>
    <name evidence="2" type="ORF">SAY87_027339</name>
</gene>
<comment type="caution">
    <text evidence="2">The sequence shown here is derived from an EMBL/GenBank/DDBJ whole genome shotgun (WGS) entry which is preliminary data.</text>
</comment>
<name>A0AAN7JMA7_9MYRT</name>
<proteinExistence type="predicted"/>
<keyword evidence="3" id="KW-1185">Reference proteome</keyword>
<evidence type="ECO:0000313" key="2">
    <source>
        <dbReference type="EMBL" id="KAK4749890.1"/>
    </source>
</evidence>
<reference evidence="2 3" key="1">
    <citation type="journal article" date="2023" name="Hortic Res">
        <title>Pangenome of water caltrop reveals structural variations and asymmetric subgenome divergence after allopolyploidization.</title>
        <authorList>
            <person name="Zhang X."/>
            <person name="Chen Y."/>
            <person name="Wang L."/>
            <person name="Yuan Y."/>
            <person name="Fang M."/>
            <person name="Shi L."/>
            <person name="Lu R."/>
            <person name="Comes H.P."/>
            <person name="Ma Y."/>
            <person name="Chen Y."/>
            <person name="Huang G."/>
            <person name="Zhou Y."/>
            <person name="Zheng Z."/>
            <person name="Qiu Y."/>
        </authorList>
    </citation>
    <scope>NUCLEOTIDE SEQUENCE [LARGE SCALE GENOMIC DNA]</scope>
    <source>
        <tissue evidence="2">Roots</tissue>
    </source>
</reference>
<dbReference type="EMBL" id="JAXIOK010000018">
    <property type="protein sequence ID" value="KAK4749890.1"/>
    <property type="molecule type" value="Genomic_DNA"/>
</dbReference>
<evidence type="ECO:0000256" key="1">
    <source>
        <dbReference type="SAM" id="MobiDB-lite"/>
    </source>
</evidence>
<dbReference type="Proteomes" id="UP001345219">
    <property type="component" value="Chromosome 21"/>
</dbReference>
<sequence length="118" mass="14042">MKDKPEEKNETREEILLGARGFQLVNRATTEIARTRDARDRSVCIVDLYRSPHVSKTAHPANTKHRQQNQMPKMEEYYEKQLKSKQSARFKRFEVGARTQHPRPRRNRGGRERKRGKR</sequence>
<dbReference type="AlphaFoldDB" id="A0AAN7JMA7"/>
<organism evidence="2 3">
    <name type="scientific">Trapa incisa</name>
    <dbReference type="NCBI Taxonomy" id="236973"/>
    <lineage>
        <taxon>Eukaryota</taxon>
        <taxon>Viridiplantae</taxon>
        <taxon>Streptophyta</taxon>
        <taxon>Embryophyta</taxon>
        <taxon>Tracheophyta</taxon>
        <taxon>Spermatophyta</taxon>
        <taxon>Magnoliopsida</taxon>
        <taxon>eudicotyledons</taxon>
        <taxon>Gunneridae</taxon>
        <taxon>Pentapetalae</taxon>
        <taxon>rosids</taxon>
        <taxon>malvids</taxon>
        <taxon>Myrtales</taxon>
        <taxon>Lythraceae</taxon>
        <taxon>Trapa</taxon>
    </lineage>
</organism>
<protein>
    <submittedName>
        <fullName evidence="2">Uncharacterized protein</fullName>
    </submittedName>
</protein>
<feature type="compositionally biased region" description="Basic and acidic residues" evidence="1">
    <location>
        <begin position="73"/>
        <end position="82"/>
    </location>
</feature>
<feature type="compositionally biased region" description="Basic residues" evidence="1">
    <location>
        <begin position="100"/>
        <end position="118"/>
    </location>
</feature>
<feature type="region of interest" description="Disordered" evidence="1">
    <location>
        <begin position="55"/>
        <end position="118"/>
    </location>
</feature>
<accession>A0AAN7JMA7</accession>
<evidence type="ECO:0000313" key="3">
    <source>
        <dbReference type="Proteomes" id="UP001345219"/>
    </source>
</evidence>